<evidence type="ECO:0000256" key="1">
    <source>
        <dbReference type="ARBA" id="ARBA00009995"/>
    </source>
</evidence>
<keyword evidence="4" id="KW-1133">Transmembrane helix</keyword>
<reference evidence="6 7" key="2">
    <citation type="journal article" date="2008" name="Bioinformatics">
        <title>Assembly reconciliation.</title>
        <authorList>
            <person name="Zimin A.V."/>
            <person name="Smith D.R."/>
            <person name="Sutton G."/>
            <person name="Yorke J.A."/>
        </authorList>
    </citation>
    <scope>NUCLEOTIDE SEQUENCE [LARGE SCALE GENOMIC DNA]</scope>
    <source>
        <strain evidence="6 7">TSC#14021-0224.01</strain>
    </source>
</reference>
<evidence type="ECO:0000256" key="5">
    <source>
        <dbReference type="SAM" id="SignalP"/>
    </source>
</evidence>
<dbReference type="PhylomeDB" id="B3P7B2"/>
<feature type="transmembrane region" description="Helical" evidence="4">
    <location>
        <begin position="489"/>
        <end position="511"/>
    </location>
</feature>
<dbReference type="CDD" id="cd03784">
    <property type="entry name" value="GT1_Gtf-like"/>
    <property type="match status" value="1"/>
</dbReference>
<evidence type="ECO:0000313" key="7">
    <source>
        <dbReference type="Proteomes" id="UP000008711"/>
    </source>
</evidence>
<dbReference type="FunFam" id="3.40.50.2000:FF:000021">
    <property type="entry name" value="UDP-glucuronosyltransferase"/>
    <property type="match status" value="1"/>
</dbReference>
<keyword evidence="3" id="KW-0808">Transferase</keyword>
<keyword evidence="7" id="KW-1185">Reference proteome</keyword>
<proteinExistence type="inferred from homology"/>
<evidence type="ECO:0000256" key="2">
    <source>
        <dbReference type="ARBA" id="ARBA00022676"/>
    </source>
</evidence>
<protein>
    <submittedName>
        <fullName evidence="6">GG12426</fullName>
    </submittedName>
</protein>
<dbReference type="PANTHER" id="PTHR48043">
    <property type="entry name" value="EG:EG0003.4 PROTEIN-RELATED"/>
    <property type="match status" value="1"/>
</dbReference>
<keyword evidence="2" id="KW-0328">Glycosyltransferase</keyword>
<dbReference type="GO" id="GO:0008194">
    <property type="term" value="F:UDP-glycosyltransferase activity"/>
    <property type="evidence" value="ECO:0007669"/>
    <property type="project" value="InterPro"/>
</dbReference>
<keyword evidence="5" id="KW-0732">Signal</keyword>
<gene>
    <name evidence="6" type="primary">Dere\GG12426</name>
    <name evidence="6" type="ORF">Dere_GG12426</name>
</gene>
<dbReference type="PANTHER" id="PTHR48043:SF145">
    <property type="entry name" value="FI06409P-RELATED"/>
    <property type="match status" value="1"/>
</dbReference>
<name>B3P7B2_DROER</name>
<dbReference type="HOGENOM" id="CLU_012949_0_2_1"/>
<keyword evidence="4" id="KW-0812">Transmembrane</keyword>
<dbReference type="EMBL" id="CH954182">
    <property type="protein sequence ID" value="EDV54001.1"/>
    <property type="molecule type" value="Genomic_DNA"/>
</dbReference>
<accession>B3P7B2</accession>
<dbReference type="InterPro" id="IPR050271">
    <property type="entry name" value="UDP-glycosyltransferase"/>
</dbReference>
<keyword evidence="4" id="KW-0472">Membrane</keyword>
<evidence type="ECO:0000313" key="6">
    <source>
        <dbReference type="EMBL" id="EDV54001.1"/>
    </source>
</evidence>
<dbReference type="Pfam" id="PF00201">
    <property type="entry name" value="UDPGT"/>
    <property type="match status" value="1"/>
</dbReference>
<evidence type="ECO:0000256" key="3">
    <source>
        <dbReference type="ARBA" id="ARBA00022679"/>
    </source>
</evidence>
<dbReference type="Proteomes" id="UP000008711">
    <property type="component" value="Unassembled WGS sequence"/>
</dbReference>
<dbReference type="OrthoDB" id="5835829at2759"/>
<dbReference type="SUPFAM" id="SSF53756">
    <property type="entry name" value="UDP-Glycosyltransferase/glycogen phosphorylase"/>
    <property type="match status" value="1"/>
</dbReference>
<evidence type="ECO:0000256" key="4">
    <source>
        <dbReference type="SAM" id="Phobius"/>
    </source>
</evidence>
<comment type="similarity">
    <text evidence="1">Belongs to the UDP-glycosyltransferase family.</text>
</comment>
<feature type="signal peptide" evidence="5">
    <location>
        <begin position="1"/>
        <end position="27"/>
    </location>
</feature>
<sequence>MQLSSAWLPLGICLLLHPNVNFDLAQGAQILGIFPYYYGSPFLVVRPWIEALVQRGHNVTLITPDGMLPDMEGVRHIRVQKLRERIQEFIATDHFLDFLINKWKEANLAATIYFNITQDILSDGGVQKMLSDKSERFDLILMDPSNLDALYGLVEYYNATLIGLTSTSINWFIEELAGNPAPSLNEPISQIGYSRDYSIVSRIRNWIHINEEKLMEYLIILPAQLRVFKRFFGYSTEKFYELRGRYSLILVNNHFSLGKVRSNVPNLIEVGGIHLSQRPEPCDESLQKFMDEAEHGVIYFSMGLDIMVKFLPDTLQQTLIMSFAKLKQRVVWKNELFNMPNKSDNIYAIDKAPQRQILAHSNVRLFITNGGLLSVIEAVDSGVPMLGLPVFFDQFGNLRWGQLAGMAEVLDINNLNVDTLTKTIIELIENPTYALNAYKISTTFKDRPMSPLDTAVWWTEYALRNRNISHIRLNVEEIPLMHYYRIDSILTFFLRFLLIAGSVIFFVSVCLKNYTSLGLGYRLHFTLSIK</sequence>
<dbReference type="eggNOG" id="KOG1192">
    <property type="taxonomic scope" value="Eukaryota"/>
</dbReference>
<dbReference type="AlphaFoldDB" id="B3P7B2"/>
<dbReference type="InterPro" id="IPR002213">
    <property type="entry name" value="UDP_glucos_trans"/>
</dbReference>
<feature type="chain" id="PRO_5002793698" evidence="5">
    <location>
        <begin position="28"/>
        <end position="530"/>
    </location>
</feature>
<reference evidence="6 7" key="1">
    <citation type="journal article" date="2007" name="Nature">
        <title>Evolution of genes and genomes on the Drosophila phylogeny.</title>
        <authorList>
            <consortium name="Drosophila 12 Genomes Consortium"/>
            <person name="Clark A.G."/>
            <person name="Eisen M.B."/>
            <person name="Smith D.R."/>
            <person name="Bergman C.M."/>
            <person name="Oliver B."/>
            <person name="Markow T.A."/>
            <person name="Kaufman T.C."/>
            <person name="Kellis M."/>
            <person name="Gelbart W."/>
            <person name="Iyer V.N."/>
            <person name="Pollard D.A."/>
            <person name="Sackton T.B."/>
            <person name="Larracuente A.M."/>
            <person name="Singh N.D."/>
            <person name="Abad J.P."/>
            <person name="Abt D.N."/>
            <person name="Adryan B."/>
            <person name="Aguade M."/>
            <person name="Akashi H."/>
            <person name="Anderson W.W."/>
            <person name="Aquadro C.F."/>
            <person name="Ardell D.H."/>
            <person name="Arguello R."/>
            <person name="Artieri C.G."/>
            <person name="Barbash D.A."/>
            <person name="Barker D."/>
            <person name="Barsanti P."/>
            <person name="Batterham P."/>
            <person name="Batzoglou S."/>
            <person name="Begun D."/>
            <person name="Bhutkar A."/>
            <person name="Blanco E."/>
            <person name="Bosak S.A."/>
            <person name="Bradley R.K."/>
            <person name="Brand A.D."/>
            <person name="Brent M.R."/>
            <person name="Brooks A.N."/>
            <person name="Brown R.H."/>
            <person name="Butlin R.K."/>
            <person name="Caggese C."/>
            <person name="Calvi B.R."/>
            <person name="Bernardo de Carvalho A."/>
            <person name="Caspi A."/>
            <person name="Castrezana S."/>
            <person name="Celniker S.E."/>
            <person name="Chang J.L."/>
            <person name="Chapple C."/>
            <person name="Chatterji S."/>
            <person name="Chinwalla A."/>
            <person name="Civetta A."/>
            <person name="Clifton S.W."/>
            <person name="Comeron J.M."/>
            <person name="Costello J.C."/>
            <person name="Coyne J.A."/>
            <person name="Daub J."/>
            <person name="David R.G."/>
            <person name="Delcher A.L."/>
            <person name="Delehaunty K."/>
            <person name="Do C.B."/>
            <person name="Ebling H."/>
            <person name="Edwards K."/>
            <person name="Eickbush T."/>
            <person name="Evans J.D."/>
            <person name="Filipski A."/>
            <person name="Findeiss S."/>
            <person name="Freyhult E."/>
            <person name="Fulton L."/>
            <person name="Fulton R."/>
            <person name="Garcia A.C."/>
            <person name="Gardiner A."/>
            <person name="Garfield D.A."/>
            <person name="Garvin B.E."/>
            <person name="Gibson G."/>
            <person name="Gilbert D."/>
            <person name="Gnerre S."/>
            <person name="Godfrey J."/>
            <person name="Good R."/>
            <person name="Gotea V."/>
            <person name="Gravely B."/>
            <person name="Greenberg A.J."/>
            <person name="Griffiths-Jones S."/>
            <person name="Gross S."/>
            <person name="Guigo R."/>
            <person name="Gustafson E.A."/>
            <person name="Haerty W."/>
            <person name="Hahn M.W."/>
            <person name="Halligan D.L."/>
            <person name="Halpern A.L."/>
            <person name="Halter G.M."/>
            <person name="Han M.V."/>
            <person name="Heger A."/>
            <person name="Hillier L."/>
            <person name="Hinrichs A.S."/>
            <person name="Holmes I."/>
            <person name="Hoskins R.A."/>
            <person name="Hubisz M.J."/>
            <person name="Hultmark D."/>
            <person name="Huntley M.A."/>
            <person name="Jaffe D.B."/>
            <person name="Jagadeeshan S."/>
            <person name="Jeck W.R."/>
            <person name="Johnson J."/>
            <person name="Jones C.D."/>
            <person name="Jordan W.C."/>
            <person name="Karpen G.H."/>
            <person name="Kataoka E."/>
            <person name="Keightley P.D."/>
            <person name="Kheradpour P."/>
            <person name="Kirkness E.F."/>
            <person name="Koerich L.B."/>
            <person name="Kristiansen K."/>
            <person name="Kudrna D."/>
            <person name="Kulathinal R.J."/>
            <person name="Kumar S."/>
            <person name="Kwok R."/>
            <person name="Lander E."/>
            <person name="Langley C.H."/>
            <person name="Lapoint R."/>
            <person name="Lazzaro B.P."/>
            <person name="Lee S.J."/>
            <person name="Levesque L."/>
            <person name="Li R."/>
            <person name="Lin C.F."/>
            <person name="Lin M.F."/>
            <person name="Lindblad-Toh K."/>
            <person name="Llopart A."/>
            <person name="Long M."/>
            <person name="Low L."/>
            <person name="Lozovsky E."/>
            <person name="Lu J."/>
            <person name="Luo M."/>
            <person name="Machado C.A."/>
            <person name="Makalowski W."/>
            <person name="Marzo M."/>
            <person name="Matsuda M."/>
            <person name="Matzkin L."/>
            <person name="McAllister B."/>
            <person name="McBride C.S."/>
            <person name="McKernan B."/>
            <person name="McKernan K."/>
            <person name="Mendez-Lago M."/>
            <person name="Minx P."/>
            <person name="Mollenhauer M.U."/>
            <person name="Montooth K."/>
            <person name="Mount S.M."/>
            <person name="Mu X."/>
            <person name="Myers E."/>
            <person name="Negre B."/>
            <person name="Newfeld S."/>
            <person name="Nielsen R."/>
            <person name="Noor M.A."/>
            <person name="O'Grady P."/>
            <person name="Pachter L."/>
            <person name="Papaceit M."/>
            <person name="Parisi M.J."/>
            <person name="Parisi M."/>
            <person name="Parts L."/>
            <person name="Pedersen J.S."/>
            <person name="Pesole G."/>
            <person name="Phillippy A.M."/>
            <person name="Ponting C.P."/>
            <person name="Pop M."/>
            <person name="Porcelli D."/>
            <person name="Powell J.R."/>
            <person name="Prohaska S."/>
            <person name="Pruitt K."/>
            <person name="Puig M."/>
            <person name="Quesneville H."/>
            <person name="Ram K.R."/>
            <person name="Rand D."/>
            <person name="Rasmussen M.D."/>
            <person name="Reed L.K."/>
            <person name="Reenan R."/>
            <person name="Reily A."/>
            <person name="Remington K.A."/>
            <person name="Rieger T.T."/>
            <person name="Ritchie M.G."/>
            <person name="Robin C."/>
            <person name="Rogers Y.H."/>
            <person name="Rohde C."/>
            <person name="Rozas J."/>
            <person name="Rubenfield M.J."/>
            <person name="Ruiz A."/>
            <person name="Russo S."/>
            <person name="Salzberg S.L."/>
            <person name="Sanchez-Gracia A."/>
            <person name="Saranga D.J."/>
            <person name="Sato H."/>
            <person name="Schaeffer S.W."/>
            <person name="Schatz M.C."/>
            <person name="Schlenke T."/>
            <person name="Schwartz R."/>
            <person name="Segarra C."/>
            <person name="Singh R.S."/>
            <person name="Sirot L."/>
            <person name="Sirota M."/>
            <person name="Sisneros N.B."/>
            <person name="Smith C.D."/>
            <person name="Smith T.F."/>
            <person name="Spieth J."/>
            <person name="Stage D.E."/>
            <person name="Stark A."/>
            <person name="Stephan W."/>
            <person name="Strausberg R.L."/>
            <person name="Strempel S."/>
            <person name="Sturgill D."/>
            <person name="Sutton G."/>
            <person name="Sutton G.G."/>
            <person name="Tao W."/>
            <person name="Teichmann S."/>
            <person name="Tobari Y.N."/>
            <person name="Tomimura Y."/>
            <person name="Tsolas J.M."/>
            <person name="Valente V.L."/>
            <person name="Venter E."/>
            <person name="Venter J.C."/>
            <person name="Vicario S."/>
            <person name="Vieira F.G."/>
            <person name="Vilella A.J."/>
            <person name="Villasante A."/>
            <person name="Walenz B."/>
            <person name="Wang J."/>
            <person name="Wasserman M."/>
            <person name="Watts T."/>
            <person name="Wilson D."/>
            <person name="Wilson R.K."/>
            <person name="Wing R.A."/>
            <person name="Wolfner M.F."/>
            <person name="Wong A."/>
            <person name="Wong G.K."/>
            <person name="Wu C.I."/>
            <person name="Wu G."/>
            <person name="Yamamoto D."/>
            <person name="Yang H.P."/>
            <person name="Yang S.P."/>
            <person name="Yorke J.A."/>
            <person name="Yoshida K."/>
            <person name="Zdobnov E."/>
            <person name="Zhang P."/>
            <person name="Zhang Y."/>
            <person name="Zimin A.V."/>
            <person name="Baldwin J."/>
            <person name="Abdouelleil A."/>
            <person name="Abdulkadir J."/>
            <person name="Abebe A."/>
            <person name="Abera B."/>
            <person name="Abreu J."/>
            <person name="Acer S.C."/>
            <person name="Aftuck L."/>
            <person name="Alexander A."/>
            <person name="An P."/>
            <person name="Anderson E."/>
            <person name="Anderson S."/>
            <person name="Arachi H."/>
            <person name="Azer M."/>
            <person name="Bachantsang P."/>
            <person name="Barry A."/>
            <person name="Bayul T."/>
            <person name="Berlin A."/>
            <person name="Bessette D."/>
            <person name="Bloom T."/>
            <person name="Blye J."/>
            <person name="Boguslavskiy L."/>
            <person name="Bonnet C."/>
            <person name="Boukhgalter B."/>
            <person name="Bourzgui I."/>
            <person name="Brown A."/>
            <person name="Cahill P."/>
            <person name="Channer S."/>
            <person name="Cheshatsang Y."/>
            <person name="Chuda L."/>
            <person name="Citroen M."/>
            <person name="Collymore A."/>
            <person name="Cooke P."/>
            <person name="Costello M."/>
            <person name="D'Aco K."/>
            <person name="Daza R."/>
            <person name="De Haan G."/>
            <person name="DeGray S."/>
            <person name="DeMaso C."/>
            <person name="Dhargay N."/>
            <person name="Dooley K."/>
            <person name="Dooley E."/>
            <person name="Doricent M."/>
            <person name="Dorje P."/>
            <person name="Dorjee K."/>
            <person name="Dupes A."/>
            <person name="Elong R."/>
            <person name="Falk J."/>
            <person name="Farina A."/>
            <person name="Faro S."/>
            <person name="Ferguson D."/>
            <person name="Fisher S."/>
            <person name="Foley C.D."/>
            <person name="Franke A."/>
            <person name="Friedrich D."/>
            <person name="Gadbois L."/>
            <person name="Gearin G."/>
            <person name="Gearin C.R."/>
            <person name="Giannoukos G."/>
            <person name="Goode T."/>
            <person name="Graham J."/>
            <person name="Grandbois E."/>
            <person name="Grewal S."/>
            <person name="Gyaltsen K."/>
            <person name="Hafez N."/>
            <person name="Hagos B."/>
            <person name="Hall J."/>
            <person name="Henson C."/>
            <person name="Hollinger A."/>
            <person name="Honan T."/>
            <person name="Huard M.D."/>
            <person name="Hughes L."/>
            <person name="Hurhula B."/>
            <person name="Husby M.E."/>
            <person name="Kamat A."/>
            <person name="Kanga B."/>
            <person name="Kashin S."/>
            <person name="Khazanovich D."/>
            <person name="Kisner P."/>
            <person name="Lance K."/>
            <person name="Lara M."/>
            <person name="Lee W."/>
            <person name="Lennon N."/>
            <person name="Letendre F."/>
            <person name="LeVine R."/>
            <person name="Lipovsky A."/>
            <person name="Liu X."/>
            <person name="Liu J."/>
            <person name="Liu S."/>
            <person name="Lokyitsang T."/>
            <person name="Lokyitsang Y."/>
            <person name="Lubonja R."/>
            <person name="Lui A."/>
            <person name="MacDonald P."/>
            <person name="Magnisalis V."/>
            <person name="Maru K."/>
            <person name="Matthews C."/>
            <person name="McCusker W."/>
            <person name="McDonough S."/>
            <person name="Mehta T."/>
            <person name="Meldrim J."/>
            <person name="Meneus L."/>
            <person name="Mihai O."/>
            <person name="Mihalev A."/>
            <person name="Mihova T."/>
            <person name="Mittelman R."/>
            <person name="Mlenga V."/>
            <person name="Montmayeur A."/>
            <person name="Mulrain L."/>
            <person name="Navidi A."/>
            <person name="Naylor J."/>
            <person name="Negash T."/>
            <person name="Nguyen T."/>
            <person name="Nguyen N."/>
            <person name="Nicol R."/>
            <person name="Norbu C."/>
            <person name="Norbu N."/>
            <person name="Novod N."/>
            <person name="O'Neill B."/>
            <person name="Osman S."/>
            <person name="Markiewicz E."/>
            <person name="Oyono O.L."/>
            <person name="Patti C."/>
            <person name="Phunkhang P."/>
            <person name="Pierre F."/>
            <person name="Priest M."/>
            <person name="Raghuraman S."/>
            <person name="Rege F."/>
            <person name="Reyes R."/>
            <person name="Rise C."/>
            <person name="Rogov P."/>
            <person name="Ross K."/>
            <person name="Ryan E."/>
            <person name="Settipalli S."/>
            <person name="Shea T."/>
            <person name="Sherpa N."/>
            <person name="Shi L."/>
            <person name="Shih D."/>
            <person name="Sparrow T."/>
            <person name="Spaulding J."/>
            <person name="Stalker J."/>
            <person name="Stange-Thomann N."/>
            <person name="Stavropoulos S."/>
            <person name="Stone C."/>
            <person name="Strader C."/>
            <person name="Tesfaye S."/>
            <person name="Thomson T."/>
            <person name="Thoulutsang Y."/>
            <person name="Thoulutsang D."/>
            <person name="Topham K."/>
            <person name="Topping I."/>
            <person name="Tsamla T."/>
            <person name="Vassiliev H."/>
            <person name="Vo A."/>
            <person name="Wangchuk T."/>
            <person name="Wangdi T."/>
            <person name="Weiand M."/>
            <person name="Wilkinson J."/>
            <person name="Wilson A."/>
            <person name="Yadav S."/>
            <person name="Young G."/>
            <person name="Yu Q."/>
            <person name="Zembek L."/>
            <person name="Zhong D."/>
            <person name="Zimmer A."/>
            <person name="Zwirko Z."/>
            <person name="Jaffe D.B."/>
            <person name="Alvarez P."/>
            <person name="Brockman W."/>
            <person name="Butler J."/>
            <person name="Chin C."/>
            <person name="Gnerre S."/>
            <person name="Grabherr M."/>
            <person name="Kleber M."/>
            <person name="Mauceli E."/>
            <person name="MacCallum I."/>
        </authorList>
    </citation>
    <scope>NUCLEOTIDE SEQUENCE [LARGE SCALE GENOMIC DNA]</scope>
    <source>
        <strain evidence="6 7">TSC#14021-0224.01</strain>
    </source>
</reference>
<dbReference type="Gene3D" id="3.40.50.2000">
    <property type="entry name" value="Glycogen Phosphorylase B"/>
    <property type="match status" value="1"/>
</dbReference>
<organism evidence="6 7">
    <name type="scientific">Drosophila erecta</name>
    <name type="common">Fruit fly</name>
    <dbReference type="NCBI Taxonomy" id="7220"/>
    <lineage>
        <taxon>Eukaryota</taxon>
        <taxon>Metazoa</taxon>
        <taxon>Ecdysozoa</taxon>
        <taxon>Arthropoda</taxon>
        <taxon>Hexapoda</taxon>
        <taxon>Insecta</taxon>
        <taxon>Pterygota</taxon>
        <taxon>Neoptera</taxon>
        <taxon>Endopterygota</taxon>
        <taxon>Diptera</taxon>
        <taxon>Brachycera</taxon>
        <taxon>Muscomorpha</taxon>
        <taxon>Ephydroidea</taxon>
        <taxon>Drosophilidae</taxon>
        <taxon>Drosophila</taxon>
        <taxon>Sophophora</taxon>
    </lineage>
</organism>
<dbReference type="OMA" id="YSRDYSI"/>